<evidence type="ECO:0000313" key="2">
    <source>
        <dbReference type="EMBL" id="CAA9258188.1"/>
    </source>
</evidence>
<accession>A0A6J4ISA2</accession>
<feature type="compositionally biased region" description="Basic residues" evidence="1">
    <location>
        <begin position="37"/>
        <end position="61"/>
    </location>
</feature>
<feature type="non-terminal residue" evidence="2">
    <location>
        <position position="1"/>
    </location>
</feature>
<feature type="non-terminal residue" evidence="2">
    <location>
        <position position="77"/>
    </location>
</feature>
<reference evidence="2" key="1">
    <citation type="submission" date="2020-02" db="EMBL/GenBank/DDBJ databases">
        <authorList>
            <person name="Meier V. D."/>
        </authorList>
    </citation>
    <scope>NUCLEOTIDE SEQUENCE</scope>
    <source>
        <strain evidence="2">AVDCRST_MAG57</strain>
    </source>
</reference>
<protein>
    <submittedName>
        <fullName evidence="2">Uncharacterized protein</fullName>
    </submittedName>
</protein>
<name>A0A6J4ISA2_9ACTN</name>
<sequence length="77" mass="8123">DARERDGRRRSPGQPGRRRPEPARLRAGGRAGAGHAGHGHRLSAGRGPRRPPRCGGRRVGRRAADPPAASAGRRGPV</sequence>
<dbReference type="EMBL" id="CADCTI010000204">
    <property type="protein sequence ID" value="CAA9258188.1"/>
    <property type="molecule type" value="Genomic_DNA"/>
</dbReference>
<proteinExistence type="predicted"/>
<evidence type="ECO:0000256" key="1">
    <source>
        <dbReference type="SAM" id="MobiDB-lite"/>
    </source>
</evidence>
<dbReference type="AlphaFoldDB" id="A0A6J4ISA2"/>
<organism evidence="2">
    <name type="scientific">uncultured Blastococcus sp</name>
    <dbReference type="NCBI Taxonomy" id="217144"/>
    <lineage>
        <taxon>Bacteria</taxon>
        <taxon>Bacillati</taxon>
        <taxon>Actinomycetota</taxon>
        <taxon>Actinomycetes</taxon>
        <taxon>Geodermatophilales</taxon>
        <taxon>Geodermatophilaceae</taxon>
        <taxon>Blastococcus</taxon>
        <taxon>environmental samples</taxon>
    </lineage>
</organism>
<feature type="region of interest" description="Disordered" evidence="1">
    <location>
        <begin position="1"/>
        <end position="77"/>
    </location>
</feature>
<gene>
    <name evidence="2" type="ORF">AVDCRST_MAG57-2480</name>
</gene>